<dbReference type="Ensembl" id="ENSONIT00000092846.1">
    <property type="protein sequence ID" value="ENSONIP00000069420.1"/>
    <property type="gene ID" value="ENSONIG00000031076.1"/>
</dbReference>
<evidence type="ECO:0000313" key="2">
    <source>
        <dbReference type="Ensembl" id="ENSONIP00000069420.1"/>
    </source>
</evidence>
<dbReference type="AlphaFoldDB" id="A0A669E8L5"/>
<dbReference type="CDD" id="cd01650">
    <property type="entry name" value="RT_nLTR_like"/>
    <property type="match status" value="1"/>
</dbReference>
<accession>A0A669E8L5</accession>
<evidence type="ECO:0000313" key="3">
    <source>
        <dbReference type="Proteomes" id="UP000005207"/>
    </source>
</evidence>
<feature type="domain" description="Reverse transcriptase" evidence="1">
    <location>
        <begin position="644"/>
        <end position="918"/>
    </location>
</feature>
<dbReference type="OMA" id="DCWHRYQ"/>
<dbReference type="InterPro" id="IPR043502">
    <property type="entry name" value="DNA/RNA_pol_sf"/>
</dbReference>
<dbReference type="SUPFAM" id="SSF56672">
    <property type="entry name" value="DNA/RNA polymerases"/>
    <property type="match status" value="1"/>
</dbReference>
<evidence type="ECO:0000259" key="1">
    <source>
        <dbReference type="PROSITE" id="PS50878"/>
    </source>
</evidence>
<dbReference type="PANTHER" id="PTHR33332">
    <property type="entry name" value="REVERSE TRANSCRIPTASE DOMAIN-CONTAINING PROTEIN"/>
    <property type="match status" value="1"/>
</dbReference>
<dbReference type="SUPFAM" id="SSF56219">
    <property type="entry name" value="DNase I-like"/>
    <property type="match status" value="1"/>
</dbReference>
<dbReference type="Gene3D" id="3.60.10.10">
    <property type="entry name" value="Endonuclease/exonuclease/phosphatase"/>
    <property type="match status" value="1"/>
</dbReference>
<reference evidence="2" key="1">
    <citation type="submission" date="2025-08" db="UniProtKB">
        <authorList>
            <consortium name="Ensembl"/>
        </authorList>
    </citation>
    <scope>IDENTIFICATION</scope>
</reference>
<protein>
    <recommendedName>
        <fullName evidence="1">Reverse transcriptase domain-containing protein</fullName>
    </recommendedName>
</protein>
<dbReference type="InParanoid" id="A0A669E8L5"/>
<dbReference type="Proteomes" id="UP000005207">
    <property type="component" value="Unplaced"/>
</dbReference>
<dbReference type="GO" id="GO:0003824">
    <property type="term" value="F:catalytic activity"/>
    <property type="evidence" value="ECO:0007669"/>
    <property type="project" value="InterPro"/>
</dbReference>
<dbReference type="GeneTree" id="ENSGT01150000286909"/>
<organism evidence="2 3">
    <name type="scientific">Oreochromis niloticus</name>
    <name type="common">Nile tilapia</name>
    <name type="synonym">Tilapia nilotica</name>
    <dbReference type="NCBI Taxonomy" id="8128"/>
    <lineage>
        <taxon>Eukaryota</taxon>
        <taxon>Metazoa</taxon>
        <taxon>Chordata</taxon>
        <taxon>Craniata</taxon>
        <taxon>Vertebrata</taxon>
        <taxon>Euteleostomi</taxon>
        <taxon>Actinopterygii</taxon>
        <taxon>Neopterygii</taxon>
        <taxon>Teleostei</taxon>
        <taxon>Neoteleostei</taxon>
        <taxon>Acanthomorphata</taxon>
        <taxon>Ovalentaria</taxon>
        <taxon>Cichlomorphae</taxon>
        <taxon>Cichliformes</taxon>
        <taxon>Cichlidae</taxon>
        <taxon>African cichlids</taxon>
        <taxon>Pseudocrenilabrinae</taxon>
        <taxon>Oreochromini</taxon>
        <taxon>Oreochromis</taxon>
    </lineage>
</organism>
<proteinExistence type="predicted"/>
<dbReference type="InterPro" id="IPR005135">
    <property type="entry name" value="Endo/exonuclease/phosphatase"/>
</dbReference>
<dbReference type="Pfam" id="PF00078">
    <property type="entry name" value="RVT_1"/>
    <property type="match status" value="1"/>
</dbReference>
<sequence length="1118" mass="125856">MAPVCVAARLSLPSLFLFMLFLICVIRETKSLLRYDRQTLLDLKPVVQNIVSFGAGGQQPLPPFVSETPGYLYRVPTLPSRRKRHRRRGKRSGRLVKLKVYLKNYSAVFRPVHGLFPRLSASRRFLDPVDACLVPVVGFDDDAPRPRCPCPPRLNLRCQHYRNLRLLRQDCGPPELRTPTPAPARIGLVNARSLLNKTFILRDFFSSCDLDFLCVTETWLSVGESSALSELLPVDCCYFNSPRTSGRGGGTATVYKKDFKCKQCFLQPSFSSFELTSFEVSRTNPVFCAVIYRPPKYNKNFINDFSVFLAGIMPNYDSVLIVGDFNIHVCCPDKPLVKDFLSLIDSFSLVQSVPGPTHEHGHTLDLVLSYGLPVTNLEICDCALSDHMPVLFNVGLTHTAVKSGATTRCCRVINPATAAQFSAAFNQLGGPSDFVSSDTEELNSWFYSCCQKIMDSVAPLKTRQPKAKPEPWFNESSRAVKRECRRAERRWKKDKLHVSFQILKDCWHRYQNTVKEAKREYFANIISSNCHNPRVLFRTIDTVLNTPLNVCLEVSPEICNDFLNFFIGKVVTTRALITAPDSDPSVSVPCTAVFTQFELVTLSILEDVVRHIKPTGSPRDPVPPQFFKEIFPSIRQYVLDIINSSLSSGVVPANFKHAVVQPLLKKSGLDHTVLANYRPISKLPLVSKVLEKIVFSQLKDFLDENGIFEVFQSGFKTLHSTESALLRVFNDILLACDSGNHVVLVLLDLTAAFDTVDHNILISRLRDVVGIGGTALNWFRSYLSNRTFSVSLLGYESSSAPLSCGVPQGSILGPLLFLLYLLPLGSILRRHGISFHCYADDCQIYLPLKHKDGISIKPLLTCLDDIKAWLALNFLNFNEKKTEVLVFGPSGPCEPSSVVLGSLEVYFKPVVTDLGFKLDSDFKLDNQIRAVVKSSFYHLRRLARVKSFLSRQHLETVIHAFISSRLDYCNALYVGVSQSLLSRLQLVQNAAARLLTGTRKREHITPVLASLHWLPVSFRVNFKILMFVFKCLHSLAPPYLSELLHLHTPCRSLRSADQLLLEVPRSRRKLRGDRAFSIVAPKLWNNLPMHIREAPSLSTFKSRLKTHFYSLAFNLSET</sequence>
<dbReference type="Pfam" id="PF03372">
    <property type="entry name" value="Exo_endo_phos"/>
    <property type="match status" value="1"/>
</dbReference>
<dbReference type="InterPro" id="IPR000477">
    <property type="entry name" value="RT_dom"/>
</dbReference>
<dbReference type="PROSITE" id="PS50878">
    <property type="entry name" value="RT_POL"/>
    <property type="match status" value="1"/>
</dbReference>
<keyword evidence="3" id="KW-1185">Reference proteome</keyword>
<reference evidence="2" key="2">
    <citation type="submission" date="2025-09" db="UniProtKB">
        <authorList>
            <consortium name="Ensembl"/>
        </authorList>
    </citation>
    <scope>IDENTIFICATION</scope>
</reference>
<dbReference type="InterPro" id="IPR036691">
    <property type="entry name" value="Endo/exonu/phosph_ase_sf"/>
</dbReference>
<name>A0A669E8L5_ORENI</name>